<dbReference type="EMBL" id="BDGE01000042">
    <property type="protein sequence ID" value="GBE92799.1"/>
    <property type="molecule type" value="Genomic_DNA"/>
</dbReference>
<evidence type="ECO:0000256" key="4">
    <source>
        <dbReference type="ARBA" id="ARBA00022833"/>
    </source>
</evidence>
<protein>
    <submittedName>
        <fullName evidence="8">L-threonine 3-dehydrogenase</fullName>
    </submittedName>
</protein>
<evidence type="ECO:0000313" key="9">
    <source>
        <dbReference type="Proteomes" id="UP000236527"/>
    </source>
</evidence>
<keyword evidence="9" id="KW-1185">Reference proteome</keyword>
<feature type="domain" description="Alcohol dehydrogenase-like N-terminal" evidence="7">
    <location>
        <begin position="41"/>
        <end position="143"/>
    </location>
</feature>
<proteinExistence type="inferred from homology"/>
<dbReference type="SUPFAM" id="SSF50129">
    <property type="entry name" value="GroES-like"/>
    <property type="match status" value="1"/>
</dbReference>
<dbReference type="Pfam" id="PF08240">
    <property type="entry name" value="ADH_N"/>
    <property type="match status" value="1"/>
</dbReference>
<name>A0A2H6LHX2_9NOSO</name>
<reference evidence="9" key="1">
    <citation type="journal article" date="2018" name="Genome Announc.">
        <title>Draft Genome Sequence of the Nitrogen-Fixing and Hormogonia-Inducing Cyanobacterium Nostoc cycadae Strain WK-1, Isolated from the Coralloid Roots of Cycas revoluta.</title>
        <authorList>
            <person name="Kanesaki Y."/>
            <person name="Hirose M."/>
            <person name="Hirose Y."/>
            <person name="Fujisawa T."/>
            <person name="Nakamura Y."/>
            <person name="Watanabe S."/>
            <person name="Matsunaga S."/>
            <person name="Uchida H."/>
            <person name="Murakami A."/>
        </authorList>
    </citation>
    <scope>NUCLEOTIDE SEQUENCE [LARGE SCALE GENOMIC DNA]</scope>
    <source>
        <strain evidence="9">WK-1</strain>
    </source>
</reference>
<dbReference type="Pfam" id="PF00107">
    <property type="entry name" value="ADH_zinc_N"/>
    <property type="match status" value="1"/>
</dbReference>
<dbReference type="InterPro" id="IPR013149">
    <property type="entry name" value="ADH-like_C"/>
</dbReference>
<keyword evidence="5" id="KW-0560">Oxidoreductase</keyword>
<gene>
    <name evidence="8" type="ORF">NCWK1_2558</name>
</gene>
<evidence type="ECO:0000256" key="1">
    <source>
        <dbReference type="ARBA" id="ARBA00001947"/>
    </source>
</evidence>
<feature type="domain" description="Alcohol dehydrogenase-like C-terminal" evidence="6">
    <location>
        <begin position="182"/>
        <end position="294"/>
    </location>
</feature>
<comment type="similarity">
    <text evidence="2">Belongs to the zinc-containing alcohol dehydrogenase family.</text>
</comment>
<dbReference type="Proteomes" id="UP000236527">
    <property type="component" value="Unassembled WGS sequence"/>
</dbReference>
<keyword evidence="4" id="KW-0862">Zinc</keyword>
<evidence type="ECO:0000256" key="2">
    <source>
        <dbReference type="ARBA" id="ARBA00008072"/>
    </source>
</evidence>
<dbReference type="SUPFAM" id="SSF51735">
    <property type="entry name" value="NAD(P)-binding Rossmann-fold domains"/>
    <property type="match status" value="1"/>
</dbReference>
<dbReference type="CDD" id="cd08242">
    <property type="entry name" value="MDR_like"/>
    <property type="match status" value="1"/>
</dbReference>
<dbReference type="PANTHER" id="PTHR43350">
    <property type="entry name" value="NAD-DEPENDENT ALCOHOL DEHYDROGENASE"/>
    <property type="match status" value="1"/>
</dbReference>
<comment type="cofactor">
    <cofactor evidence="1">
        <name>Zn(2+)</name>
        <dbReference type="ChEBI" id="CHEBI:29105"/>
    </cofactor>
</comment>
<dbReference type="GO" id="GO:0046872">
    <property type="term" value="F:metal ion binding"/>
    <property type="evidence" value="ECO:0007669"/>
    <property type="project" value="UniProtKB-KW"/>
</dbReference>
<evidence type="ECO:0000256" key="3">
    <source>
        <dbReference type="ARBA" id="ARBA00022723"/>
    </source>
</evidence>
<dbReference type="InterPro" id="IPR036291">
    <property type="entry name" value="NAD(P)-bd_dom_sf"/>
</dbReference>
<evidence type="ECO:0000259" key="6">
    <source>
        <dbReference type="Pfam" id="PF00107"/>
    </source>
</evidence>
<dbReference type="Gene3D" id="3.90.180.10">
    <property type="entry name" value="Medium-chain alcohol dehydrogenases, catalytic domain"/>
    <property type="match status" value="1"/>
</dbReference>
<dbReference type="Gene3D" id="3.40.50.720">
    <property type="entry name" value="NAD(P)-binding Rossmann-like Domain"/>
    <property type="match status" value="1"/>
</dbReference>
<dbReference type="GO" id="GO:0016491">
    <property type="term" value="F:oxidoreductase activity"/>
    <property type="evidence" value="ECO:0007669"/>
    <property type="project" value="UniProtKB-KW"/>
</dbReference>
<dbReference type="PANTHER" id="PTHR43350:SF2">
    <property type="entry name" value="GROES-LIKE ZINC-BINDING ALCOHOL DEHYDROGENASE FAMILY PROTEIN"/>
    <property type="match status" value="1"/>
</dbReference>
<dbReference type="InterPro" id="IPR013154">
    <property type="entry name" value="ADH-like_N"/>
</dbReference>
<comment type="caution">
    <text evidence="8">The sequence shown here is derived from an EMBL/GenBank/DDBJ whole genome shotgun (WGS) entry which is preliminary data.</text>
</comment>
<dbReference type="InterPro" id="IPR011032">
    <property type="entry name" value="GroES-like_sf"/>
</dbReference>
<sequence length="335" mass="36129">MLYYSPVGAVSTSGIVMKGLWLENQQLKLRTDIPVPEPKLGEALVRVLHAGICNTDLELKRGYYPYAGILGHEFVGVVEQGPENLINKRVVGEINAACSHCRFCRRGQPTHCENRTVLGIVNRHGAFADYLCLPIENLHPVPDNVPTDIATFTEPLAAALEIQQQVVLCSDDRVLVVGDGKLGQLVAQTLALTGCDLLVIGRHPEKLTNLAARGIKTGLVDAVTDKAFDISVDCTGNPEGFAIARRALIPRGTLVMKSTYAGNLSLDASSLVVDEITLIGSRCGPFPAALELLAAEKVDVKPLIHAHYPFTEALAAFEEAQRRGVLKVLLEVGEV</sequence>
<dbReference type="AlphaFoldDB" id="A0A2H6LHX2"/>
<evidence type="ECO:0000259" key="7">
    <source>
        <dbReference type="Pfam" id="PF08240"/>
    </source>
</evidence>
<evidence type="ECO:0000256" key="5">
    <source>
        <dbReference type="ARBA" id="ARBA00023002"/>
    </source>
</evidence>
<evidence type="ECO:0000313" key="8">
    <source>
        <dbReference type="EMBL" id="GBE92799.1"/>
    </source>
</evidence>
<keyword evidence="3" id="KW-0479">Metal-binding</keyword>
<organism evidence="8 9">
    <name type="scientific">Nostoc cycadae WK-1</name>
    <dbReference type="NCBI Taxonomy" id="1861711"/>
    <lineage>
        <taxon>Bacteria</taxon>
        <taxon>Bacillati</taxon>
        <taxon>Cyanobacteriota</taxon>
        <taxon>Cyanophyceae</taxon>
        <taxon>Nostocales</taxon>
        <taxon>Nostocaceae</taxon>
        <taxon>Nostoc</taxon>
    </lineage>
</organism>
<accession>A0A2H6LHX2</accession>